<organism evidence="7 8">
    <name type="scientific">Qipengyuania soli</name>
    <dbReference type="NCBI Taxonomy" id="2782568"/>
    <lineage>
        <taxon>Bacteria</taxon>
        <taxon>Pseudomonadati</taxon>
        <taxon>Pseudomonadota</taxon>
        <taxon>Alphaproteobacteria</taxon>
        <taxon>Sphingomonadales</taxon>
        <taxon>Erythrobacteraceae</taxon>
        <taxon>Qipengyuania</taxon>
    </lineage>
</organism>
<feature type="transmembrane region" description="Helical" evidence="6">
    <location>
        <begin position="400"/>
        <end position="418"/>
    </location>
</feature>
<proteinExistence type="predicted"/>
<dbReference type="Proteomes" id="UP000594459">
    <property type="component" value="Chromosome"/>
</dbReference>
<evidence type="ECO:0000256" key="3">
    <source>
        <dbReference type="ARBA" id="ARBA00022692"/>
    </source>
</evidence>
<dbReference type="AlphaFoldDB" id="A0A7S8IVQ8"/>
<reference evidence="7 8" key="1">
    <citation type="submission" date="2020-11" db="EMBL/GenBank/DDBJ databases">
        <title>The genome sequence of Erythrobacter sp. 6D36.</title>
        <authorList>
            <person name="Liu Y."/>
        </authorList>
    </citation>
    <scope>NUCLEOTIDE SEQUENCE [LARGE SCALE GENOMIC DNA]</scope>
    <source>
        <strain evidence="7 8">6D36</strain>
    </source>
</reference>
<feature type="transmembrane region" description="Helical" evidence="6">
    <location>
        <begin position="317"/>
        <end position="338"/>
    </location>
</feature>
<dbReference type="Gene3D" id="1.20.1740.10">
    <property type="entry name" value="Amino acid/polyamine transporter I"/>
    <property type="match status" value="1"/>
</dbReference>
<dbReference type="EMBL" id="CP064654">
    <property type="protein sequence ID" value="QPD00188.1"/>
    <property type="molecule type" value="Genomic_DNA"/>
</dbReference>
<evidence type="ECO:0000256" key="5">
    <source>
        <dbReference type="ARBA" id="ARBA00023136"/>
    </source>
</evidence>
<dbReference type="PIRSF" id="PIRSF006060">
    <property type="entry name" value="AA_transporter"/>
    <property type="match status" value="1"/>
</dbReference>
<accession>A0A7S8IVQ8</accession>
<dbReference type="PANTHER" id="PTHR42770:SF5">
    <property type="entry name" value="CADAVERINE_LYSINE ANTIPORTER"/>
    <property type="match status" value="1"/>
</dbReference>
<feature type="transmembrane region" description="Helical" evidence="6">
    <location>
        <begin position="217"/>
        <end position="241"/>
    </location>
</feature>
<keyword evidence="5 6" id="KW-0472">Membrane</keyword>
<comment type="subcellular location">
    <subcellularLocation>
        <location evidence="1">Cell membrane</location>
        <topology evidence="1">Multi-pass membrane protein</topology>
    </subcellularLocation>
</comment>
<feature type="transmembrane region" description="Helical" evidence="6">
    <location>
        <begin position="253"/>
        <end position="275"/>
    </location>
</feature>
<feature type="transmembrane region" description="Helical" evidence="6">
    <location>
        <begin position="113"/>
        <end position="132"/>
    </location>
</feature>
<feature type="transmembrane region" description="Helical" evidence="6">
    <location>
        <begin position="82"/>
        <end position="107"/>
    </location>
</feature>
<gene>
    <name evidence="7" type="ORF">IRL76_06575</name>
</gene>
<dbReference type="GO" id="GO:0022857">
    <property type="term" value="F:transmembrane transporter activity"/>
    <property type="evidence" value="ECO:0007669"/>
    <property type="project" value="InterPro"/>
</dbReference>
<keyword evidence="4 6" id="KW-1133">Transmembrane helix</keyword>
<keyword evidence="2" id="KW-1003">Cell membrane</keyword>
<feature type="transmembrane region" description="Helical" evidence="6">
    <location>
        <begin position="344"/>
        <end position="364"/>
    </location>
</feature>
<evidence type="ECO:0000256" key="4">
    <source>
        <dbReference type="ARBA" id="ARBA00022989"/>
    </source>
</evidence>
<dbReference type="Pfam" id="PF13520">
    <property type="entry name" value="AA_permease_2"/>
    <property type="match status" value="1"/>
</dbReference>
<dbReference type="InterPro" id="IPR050367">
    <property type="entry name" value="APC_superfamily"/>
</dbReference>
<evidence type="ECO:0000256" key="1">
    <source>
        <dbReference type="ARBA" id="ARBA00004651"/>
    </source>
</evidence>
<name>A0A7S8IVQ8_9SPHN</name>
<evidence type="ECO:0000256" key="2">
    <source>
        <dbReference type="ARBA" id="ARBA00022475"/>
    </source>
</evidence>
<keyword evidence="8" id="KW-1185">Reference proteome</keyword>
<keyword evidence="3 6" id="KW-0812">Transmembrane</keyword>
<feature type="transmembrane region" description="Helical" evidence="6">
    <location>
        <begin position="376"/>
        <end position="394"/>
    </location>
</feature>
<evidence type="ECO:0000256" key="6">
    <source>
        <dbReference type="SAM" id="Phobius"/>
    </source>
</evidence>
<dbReference type="RefSeq" id="WP_200983982.1">
    <property type="nucleotide sequence ID" value="NZ_CP064654.1"/>
</dbReference>
<feature type="transmembrane region" description="Helical" evidence="6">
    <location>
        <begin position="32"/>
        <end position="57"/>
    </location>
</feature>
<sequence>MGLGLATLLVAGNLIGSGIYLLPATLGAIGSISLFGWIIAALGALVLGGVFALIMVVRPSEDGLADMIRAGMGPYWGFQSTILYWIGCWLANIAIALAVTGYLSVFFPVIASPTWTAVTTSAVIWLLTLVSIMGPRAIGKMHILTLGIGLIPLLAAGTLGWLWFDPDLFAASWNVSGESGGSAVYGSLLSVFWAFVGVECAAMVARTVENPARNVPLATMGGVGLAALIYMFASTAIFGLVPAAELSASSAPFALAVERILGAAAAGLVAICAIMKASGTCGGWIFVTGETTLWSASAGFLPRWLAKPDARGIPVRALVVMAVVMTIAVFATAAPSLAEQFETLINAVVVFTLVTYVYAAIALVRFTKGASRTIRATAIVTAVLATAFSILLIASSGETLLLVTAAIALCTVPAWFVVKRGATPA</sequence>
<protein>
    <submittedName>
        <fullName evidence="7">Amino acid permease</fullName>
    </submittedName>
</protein>
<dbReference type="PANTHER" id="PTHR42770">
    <property type="entry name" value="AMINO ACID TRANSPORTER-RELATED"/>
    <property type="match status" value="1"/>
</dbReference>
<dbReference type="InterPro" id="IPR002293">
    <property type="entry name" value="AA/rel_permease1"/>
</dbReference>
<feature type="transmembrane region" description="Helical" evidence="6">
    <location>
        <begin position="144"/>
        <end position="164"/>
    </location>
</feature>
<evidence type="ECO:0000313" key="7">
    <source>
        <dbReference type="EMBL" id="QPD00188.1"/>
    </source>
</evidence>
<evidence type="ECO:0000313" key="8">
    <source>
        <dbReference type="Proteomes" id="UP000594459"/>
    </source>
</evidence>
<dbReference type="KEGG" id="qso:IRL76_06575"/>
<dbReference type="GO" id="GO:0005886">
    <property type="term" value="C:plasma membrane"/>
    <property type="evidence" value="ECO:0007669"/>
    <property type="project" value="UniProtKB-SubCell"/>
</dbReference>
<feature type="transmembrane region" description="Helical" evidence="6">
    <location>
        <begin position="184"/>
        <end position="205"/>
    </location>
</feature>